<dbReference type="Proteomes" id="UP001316384">
    <property type="component" value="Chromosome"/>
</dbReference>
<accession>A0ABY5KMV9</accession>
<evidence type="ECO:0000313" key="1">
    <source>
        <dbReference type="EMBL" id="UUI71088.1"/>
    </source>
</evidence>
<organism evidence="1 2">
    <name type="scientific">Cellulomonas xiejunii</name>
    <dbReference type="NCBI Taxonomy" id="2968083"/>
    <lineage>
        <taxon>Bacteria</taxon>
        <taxon>Bacillati</taxon>
        <taxon>Actinomycetota</taxon>
        <taxon>Actinomycetes</taxon>
        <taxon>Micrococcales</taxon>
        <taxon>Cellulomonadaceae</taxon>
        <taxon>Cellulomonas</taxon>
    </lineage>
</organism>
<gene>
    <name evidence="1" type="ORF">NP048_15000</name>
</gene>
<dbReference type="RefSeq" id="WP_227576424.1">
    <property type="nucleotide sequence ID" value="NZ_CP101987.1"/>
</dbReference>
<evidence type="ECO:0000313" key="2">
    <source>
        <dbReference type="Proteomes" id="UP001316384"/>
    </source>
</evidence>
<reference evidence="1 2" key="1">
    <citation type="submission" date="2022-07" db="EMBL/GenBank/DDBJ databases">
        <title>Novel species in genus cellulomonas.</title>
        <authorList>
            <person name="Ye L."/>
        </authorList>
    </citation>
    <scope>NUCLEOTIDE SEQUENCE [LARGE SCALE GENOMIC DNA]</scope>
    <source>
        <strain evidence="2">zg-B89</strain>
    </source>
</reference>
<name>A0ABY5KMV9_9CELL</name>
<protein>
    <submittedName>
        <fullName evidence="1">Uncharacterized protein</fullName>
    </submittedName>
</protein>
<proteinExistence type="predicted"/>
<sequence>MNVSWAATDVSGRFVPQELESDISDFVERCEKLRSVGSGYVEVRRPQSDFPVVTLGFRGKSAVLHVMHDPEQVLIMSGDGSLPSGGSTEVPVMGDLTEFDGQFVVTVDEGWAALLEFLRSGRLPARDDLIDP</sequence>
<keyword evidence="2" id="KW-1185">Reference proteome</keyword>
<dbReference type="EMBL" id="CP101987">
    <property type="protein sequence ID" value="UUI71088.1"/>
    <property type="molecule type" value="Genomic_DNA"/>
</dbReference>